<sequence>MGSLDTSAPTSLIANGDVTSPGCRKERMNPVGYDHHESYLWQLDRAALGRTTFLREPHVDHQHLDVGCGVGGFTRNVLLPLGGSATRIVAADISPSMLQFARENNALVTAAFVYKRRETLS</sequence>
<reference evidence="3 4" key="1">
    <citation type="journal article" date="2023" name="Arcadia Sci">
        <title>De novo assembly of a long-read Amblyomma americanum tick genome.</title>
        <authorList>
            <person name="Chou S."/>
            <person name="Poskanzer K.E."/>
            <person name="Rollins M."/>
            <person name="Thuy-Boun P.S."/>
        </authorList>
    </citation>
    <scope>NUCLEOTIDE SEQUENCE [LARGE SCALE GENOMIC DNA]</scope>
    <source>
        <strain evidence="3">F_SG_1</strain>
        <tissue evidence="3">Salivary glands</tissue>
    </source>
</reference>
<evidence type="ECO:0000256" key="1">
    <source>
        <dbReference type="SAM" id="MobiDB-lite"/>
    </source>
</evidence>
<dbReference type="Gene3D" id="3.40.50.150">
    <property type="entry name" value="Vaccinia Virus protein VP39"/>
    <property type="match status" value="1"/>
</dbReference>
<dbReference type="InterPro" id="IPR041698">
    <property type="entry name" value="Methyltransf_25"/>
</dbReference>
<dbReference type="SUPFAM" id="SSF53335">
    <property type="entry name" value="S-adenosyl-L-methionine-dependent methyltransferases"/>
    <property type="match status" value="1"/>
</dbReference>
<evidence type="ECO:0000313" key="3">
    <source>
        <dbReference type="EMBL" id="KAK8762230.1"/>
    </source>
</evidence>
<dbReference type="CDD" id="cd02440">
    <property type="entry name" value="AdoMet_MTases"/>
    <property type="match status" value="1"/>
</dbReference>
<gene>
    <name evidence="3" type="ORF">V5799_026502</name>
</gene>
<feature type="domain" description="Methyltransferase" evidence="2">
    <location>
        <begin position="64"/>
        <end position="106"/>
    </location>
</feature>
<organism evidence="3 4">
    <name type="scientific">Amblyomma americanum</name>
    <name type="common">Lone star tick</name>
    <dbReference type="NCBI Taxonomy" id="6943"/>
    <lineage>
        <taxon>Eukaryota</taxon>
        <taxon>Metazoa</taxon>
        <taxon>Ecdysozoa</taxon>
        <taxon>Arthropoda</taxon>
        <taxon>Chelicerata</taxon>
        <taxon>Arachnida</taxon>
        <taxon>Acari</taxon>
        <taxon>Parasitiformes</taxon>
        <taxon>Ixodida</taxon>
        <taxon>Ixodoidea</taxon>
        <taxon>Ixodidae</taxon>
        <taxon>Amblyomminae</taxon>
        <taxon>Amblyomma</taxon>
    </lineage>
</organism>
<evidence type="ECO:0000313" key="4">
    <source>
        <dbReference type="Proteomes" id="UP001321473"/>
    </source>
</evidence>
<name>A0AAQ4DIE0_AMBAM</name>
<accession>A0AAQ4DIE0</accession>
<evidence type="ECO:0000259" key="2">
    <source>
        <dbReference type="Pfam" id="PF13649"/>
    </source>
</evidence>
<keyword evidence="4" id="KW-1185">Reference proteome</keyword>
<protein>
    <recommendedName>
        <fullName evidence="2">Methyltransferase domain-containing protein</fullName>
    </recommendedName>
</protein>
<dbReference type="Proteomes" id="UP001321473">
    <property type="component" value="Unassembled WGS sequence"/>
</dbReference>
<dbReference type="Pfam" id="PF13649">
    <property type="entry name" value="Methyltransf_25"/>
    <property type="match status" value="1"/>
</dbReference>
<feature type="region of interest" description="Disordered" evidence="1">
    <location>
        <begin position="1"/>
        <end position="25"/>
    </location>
</feature>
<dbReference type="EMBL" id="JARKHS020030329">
    <property type="protein sequence ID" value="KAK8762230.1"/>
    <property type="molecule type" value="Genomic_DNA"/>
</dbReference>
<feature type="compositionally biased region" description="Polar residues" evidence="1">
    <location>
        <begin position="1"/>
        <end position="13"/>
    </location>
</feature>
<proteinExistence type="predicted"/>
<comment type="caution">
    <text evidence="3">The sequence shown here is derived from an EMBL/GenBank/DDBJ whole genome shotgun (WGS) entry which is preliminary data.</text>
</comment>
<dbReference type="AlphaFoldDB" id="A0AAQ4DIE0"/>
<dbReference type="InterPro" id="IPR029063">
    <property type="entry name" value="SAM-dependent_MTases_sf"/>
</dbReference>